<evidence type="ECO:0000313" key="7">
    <source>
        <dbReference type="Proteomes" id="UP000037326"/>
    </source>
</evidence>
<evidence type="ECO:0000256" key="2">
    <source>
        <dbReference type="ARBA" id="ARBA00022692"/>
    </source>
</evidence>
<reference evidence="7" key="1">
    <citation type="submission" date="2015-07" db="EMBL/GenBank/DDBJ databases">
        <authorList>
            <consortium name="Consortium for Microbial Forensics and Genomics (microFORGE)"/>
            <person name="Knight B.M."/>
            <person name="Roberts D.P."/>
            <person name="Lin D."/>
            <person name="Hari K."/>
            <person name="Fletcher J."/>
            <person name="Melcher U."/>
            <person name="Blagden T."/>
            <person name="Winegar R.A."/>
        </authorList>
    </citation>
    <scope>NUCLEOTIDE SEQUENCE [LARGE SCALE GENOMIC DNA]</scope>
    <source>
        <strain evidence="7">DSM 23493</strain>
    </source>
</reference>
<comment type="subcellular location">
    <subcellularLocation>
        <location evidence="1">Membrane</location>
        <topology evidence="1">Multi-pass membrane protein</topology>
    </subcellularLocation>
</comment>
<evidence type="ECO:0000256" key="4">
    <source>
        <dbReference type="ARBA" id="ARBA00023136"/>
    </source>
</evidence>
<dbReference type="Proteomes" id="UP000037326">
    <property type="component" value="Unassembled WGS sequence"/>
</dbReference>
<keyword evidence="3 5" id="KW-1133">Transmembrane helix</keyword>
<dbReference type="GO" id="GO:0015086">
    <property type="term" value="F:cadmium ion transmembrane transporter activity"/>
    <property type="evidence" value="ECO:0007669"/>
    <property type="project" value="TreeGrafter"/>
</dbReference>
<dbReference type="Pfam" id="PF01566">
    <property type="entry name" value="Nramp"/>
    <property type="match status" value="1"/>
</dbReference>
<feature type="transmembrane region" description="Helical" evidence="5">
    <location>
        <begin position="339"/>
        <end position="362"/>
    </location>
</feature>
<feature type="transmembrane region" description="Helical" evidence="5">
    <location>
        <begin position="152"/>
        <end position="169"/>
    </location>
</feature>
<proteinExistence type="predicted"/>
<name>A0A0K9FG58_9BACI</name>
<feature type="transmembrane region" description="Helical" evidence="5">
    <location>
        <begin position="18"/>
        <end position="36"/>
    </location>
</feature>
<evidence type="ECO:0000313" key="6">
    <source>
        <dbReference type="EMBL" id="KMY33203.1"/>
    </source>
</evidence>
<dbReference type="PANTHER" id="PTHR11706">
    <property type="entry name" value="SOLUTE CARRIER PROTEIN FAMILY 11 MEMBER"/>
    <property type="match status" value="1"/>
</dbReference>
<dbReference type="AlphaFoldDB" id="A0A0K9FG58"/>
<dbReference type="PATRIC" id="fig|582475.4.peg.510"/>
<accession>A0A0K9FG58</accession>
<evidence type="ECO:0000256" key="5">
    <source>
        <dbReference type="SAM" id="Phobius"/>
    </source>
</evidence>
<feature type="transmembrane region" description="Helical" evidence="5">
    <location>
        <begin position="86"/>
        <end position="107"/>
    </location>
</feature>
<protein>
    <submittedName>
        <fullName evidence="6">Membrane protein</fullName>
    </submittedName>
</protein>
<feature type="transmembrane region" description="Helical" evidence="5">
    <location>
        <begin position="48"/>
        <end position="74"/>
    </location>
</feature>
<dbReference type="GO" id="GO:0034755">
    <property type="term" value="P:iron ion transmembrane transport"/>
    <property type="evidence" value="ECO:0007669"/>
    <property type="project" value="TreeGrafter"/>
</dbReference>
<feature type="transmembrane region" description="Helical" evidence="5">
    <location>
        <begin position="374"/>
        <end position="397"/>
    </location>
</feature>
<dbReference type="RefSeq" id="WP_049667064.1">
    <property type="nucleotide sequence ID" value="NZ_LFXJ01000005.1"/>
</dbReference>
<dbReference type="GeneID" id="96597718"/>
<comment type="caution">
    <text evidence="6">The sequence shown here is derived from an EMBL/GenBank/DDBJ whole genome shotgun (WGS) entry which is preliminary data.</text>
</comment>
<gene>
    <name evidence="6" type="ORF">ACZ11_05360</name>
</gene>
<feature type="transmembrane region" description="Helical" evidence="5">
    <location>
        <begin position="189"/>
        <end position="210"/>
    </location>
</feature>
<dbReference type="PANTHER" id="PTHR11706:SF2">
    <property type="entry name" value="TRANSPORTER PROTEIN"/>
    <property type="match status" value="1"/>
</dbReference>
<feature type="transmembrane region" description="Helical" evidence="5">
    <location>
        <begin position="119"/>
        <end position="140"/>
    </location>
</feature>
<dbReference type="EMBL" id="LFXJ01000005">
    <property type="protein sequence ID" value="KMY33203.1"/>
    <property type="molecule type" value="Genomic_DNA"/>
</dbReference>
<evidence type="ECO:0000256" key="3">
    <source>
        <dbReference type="ARBA" id="ARBA00022989"/>
    </source>
</evidence>
<organism evidence="6 7">
    <name type="scientific">Lysinibacillus xylanilyticus</name>
    <dbReference type="NCBI Taxonomy" id="582475"/>
    <lineage>
        <taxon>Bacteria</taxon>
        <taxon>Bacillati</taxon>
        <taxon>Bacillota</taxon>
        <taxon>Bacilli</taxon>
        <taxon>Bacillales</taxon>
        <taxon>Bacillaceae</taxon>
        <taxon>Lysinibacillus</taxon>
    </lineage>
</organism>
<dbReference type="GO" id="GO:0005384">
    <property type="term" value="F:manganese ion transmembrane transporter activity"/>
    <property type="evidence" value="ECO:0007669"/>
    <property type="project" value="TreeGrafter"/>
</dbReference>
<keyword evidence="2 5" id="KW-0812">Transmembrane</keyword>
<evidence type="ECO:0000256" key="1">
    <source>
        <dbReference type="ARBA" id="ARBA00004141"/>
    </source>
</evidence>
<keyword evidence="4 5" id="KW-0472">Membrane</keyword>
<feature type="transmembrane region" description="Helical" evidence="5">
    <location>
        <begin position="231"/>
        <end position="253"/>
    </location>
</feature>
<dbReference type="InterPro" id="IPR001046">
    <property type="entry name" value="NRAMP_fam"/>
</dbReference>
<sequence>MEQEKKGKFVKKTASKSVLMGAAFLMATSSIGPGFLTQTTVFTQQLAASFGFVILISLILDIVAQVNVWRIIAVSGLRGQEIANKVLPGLGVLLAMMIVIGGLAFNIGNVAGAGLGLNAMLGVDPIMGAIVSALFAIFIFIYKEAGKAMDKVAQIAGGVMILLMLFVAFKTSPPVGEAIVNTVWPKEISWFAIVTLVGGSVGGYITFAGGHRLLDAGIKGQESLPEVTKSSVTGILITGVMRIALFLAVLGVVSKGLVIDPANPPASVFQLAAGNIGYRMFGMIMWAAAITSIVGAAYTSVSFIRSFHPSIEKYHNWVIIAFIVISTTTFALVGKPVNVLILVGALNALILPLSLGIMLVAAHKKDIVGTYKHPRWLTVTGAIVVVIMGYLSINTFIEEIPKIFS</sequence>
<feature type="transmembrane region" description="Helical" evidence="5">
    <location>
        <begin position="283"/>
        <end position="304"/>
    </location>
</feature>
<dbReference type="GO" id="GO:0005886">
    <property type="term" value="C:plasma membrane"/>
    <property type="evidence" value="ECO:0007669"/>
    <property type="project" value="TreeGrafter"/>
</dbReference>
<feature type="transmembrane region" description="Helical" evidence="5">
    <location>
        <begin position="316"/>
        <end position="333"/>
    </location>
</feature>